<evidence type="ECO:0000256" key="3">
    <source>
        <dbReference type="PROSITE-ProRule" id="PRU00023"/>
    </source>
</evidence>
<dbReference type="EMBL" id="LTAN01000001">
    <property type="protein sequence ID" value="OBR16435.1"/>
    <property type="molecule type" value="Genomic_DNA"/>
</dbReference>
<dbReference type="Pfam" id="PF22939">
    <property type="entry name" value="WHD_GPIID"/>
    <property type="match status" value="1"/>
</dbReference>
<dbReference type="Pfam" id="PF12796">
    <property type="entry name" value="Ank_2"/>
    <property type="match status" value="1"/>
</dbReference>
<evidence type="ECO:0000259" key="6">
    <source>
        <dbReference type="Pfam" id="PF24883"/>
    </source>
</evidence>
<dbReference type="GeneID" id="28860697"/>
<gene>
    <name evidence="7" type="ORF">CH63R_01615</name>
</gene>
<name>A0A1B7YWM2_COLHI</name>
<dbReference type="SUPFAM" id="SSF52540">
    <property type="entry name" value="P-loop containing nucleoside triphosphate hydrolases"/>
    <property type="match status" value="1"/>
</dbReference>
<dbReference type="Gene3D" id="1.25.40.20">
    <property type="entry name" value="Ankyrin repeat-containing domain"/>
    <property type="match status" value="4"/>
</dbReference>
<evidence type="ECO:0000313" key="8">
    <source>
        <dbReference type="Proteomes" id="UP000092177"/>
    </source>
</evidence>
<keyword evidence="8" id="KW-1185">Reference proteome</keyword>
<dbReference type="KEGG" id="chig:CH63R_01615"/>
<dbReference type="InterPro" id="IPR054471">
    <property type="entry name" value="GPIID_WHD"/>
</dbReference>
<evidence type="ECO:0000259" key="5">
    <source>
        <dbReference type="Pfam" id="PF22939"/>
    </source>
</evidence>
<dbReference type="PANTHER" id="PTHR24189:SF50">
    <property type="entry name" value="ANKYRIN REPEAT AND SOCS BOX PROTEIN 2"/>
    <property type="match status" value="1"/>
</dbReference>
<comment type="caution">
    <text evidence="7">The sequence shown here is derived from an EMBL/GenBank/DDBJ whole genome shotgun (WGS) entry which is preliminary data.</text>
</comment>
<evidence type="ECO:0000256" key="2">
    <source>
        <dbReference type="ARBA" id="ARBA00023043"/>
    </source>
</evidence>
<feature type="domain" description="Nephrocystin 3-like N-terminal" evidence="6">
    <location>
        <begin position="50"/>
        <end position="219"/>
    </location>
</feature>
<feature type="repeat" description="ANK" evidence="3">
    <location>
        <begin position="865"/>
        <end position="898"/>
    </location>
</feature>
<reference evidence="8" key="1">
    <citation type="journal article" date="2017" name="BMC Genomics">
        <title>Gapless genome assembly of Colletotrichum higginsianum reveals chromosome structure and association of transposable elements with secondary metabolite gene clusters.</title>
        <authorList>
            <person name="Dallery J.-F."/>
            <person name="Lapalu N."/>
            <person name="Zampounis A."/>
            <person name="Pigne S."/>
            <person name="Luyten I."/>
            <person name="Amselem J."/>
            <person name="Wittenberg A.H.J."/>
            <person name="Zhou S."/>
            <person name="de Queiroz M.V."/>
            <person name="Robin G.P."/>
            <person name="Auger A."/>
            <person name="Hainaut M."/>
            <person name="Henrissat B."/>
            <person name="Kim K.-T."/>
            <person name="Lee Y.-H."/>
            <person name="Lespinet O."/>
            <person name="Schwartz D.C."/>
            <person name="Thon M.R."/>
            <person name="O'Connell R.J."/>
        </authorList>
    </citation>
    <scope>NUCLEOTIDE SEQUENCE [LARGE SCALE GENOMIC DNA]</scope>
    <source>
        <strain evidence="8">IMI 349063</strain>
    </source>
</reference>
<evidence type="ECO:0000313" key="7">
    <source>
        <dbReference type="EMBL" id="OBR16435.1"/>
    </source>
</evidence>
<dbReference type="InterPro" id="IPR036770">
    <property type="entry name" value="Ankyrin_rpt-contain_sf"/>
</dbReference>
<dbReference type="Proteomes" id="UP000092177">
    <property type="component" value="Chromosome 1"/>
</dbReference>
<dbReference type="PROSITE" id="PS50088">
    <property type="entry name" value="ANK_REPEAT"/>
    <property type="match status" value="3"/>
</dbReference>
<dbReference type="PANTHER" id="PTHR24189">
    <property type="entry name" value="MYOTROPHIN"/>
    <property type="match status" value="1"/>
</dbReference>
<dbReference type="Gene3D" id="3.40.50.300">
    <property type="entry name" value="P-loop containing nucleotide triphosphate hydrolases"/>
    <property type="match status" value="1"/>
</dbReference>
<proteinExistence type="predicted"/>
<keyword evidence="2 3" id="KW-0040">ANK repeat</keyword>
<dbReference type="SUPFAM" id="SSF48403">
    <property type="entry name" value="Ankyrin repeat"/>
    <property type="match status" value="4"/>
</dbReference>
<dbReference type="InterPro" id="IPR056884">
    <property type="entry name" value="NPHP3-like_N"/>
</dbReference>
<evidence type="ECO:0000256" key="1">
    <source>
        <dbReference type="ARBA" id="ARBA00022737"/>
    </source>
</evidence>
<keyword evidence="1" id="KW-0677">Repeat</keyword>
<dbReference type="SMART" id="SM00248">
    <property type="entry name" value="ANK"/>
    <property type="match status" value="12"/>
</dbReference>
<protein>
    <submittedName>
        <fullName evidence="7">Ankyrin repeat protein</fullName>
    </submittedName>
</protein>
<sequence length="1760" mass="194349">MRLFGSPEAKEAPPPQWDNDHDRIRAWLEPTDFLGESSEFKRHLALQAPGTGLWLKETPQFKQWISSTGASHLQINGATGVGKSVLAASVVQQLSQPSEDGRHHAPVLFFFGKYGRHRPERPFGEYEFSVRIVKDWLAQLLPHSVALQEALLGVVNRSSPSVDELWDYLRIGIASVQHIYFVVDGMYHTEPAFAANLLSRLDKSVHSPPGVVRILTTNRFSENETMRPATASLLQIGLDEARVQPDIEAFVANRVEASDLTPPRPKELVQAISSRFRGVFLYSRLLLDMVLSDLQAGRRVQIDKLPADLRTLFNQILARSAEELGIDAHVQATLLACLTSTLRPLSIQELESFLQFVVKTVPEAAAGAISRQACGPFVDVFADNTVDLAHHSFYEFLLDEGRETKAHKKIADEADVVNEECQATDALGIGTQGLVHPGHIGETATAEFPVLKPVASHRQLSLACLHVNLRVLQENALDATTRYPFFEYSKEQWLRHVVHDKKIDDDVLFETLEAFRKLFKSMDFDPIRKRRPQSAADLINSFWPTEHESPLHLAACTGLVNYARRYLPEWRNAQREASAGMFSFSAVQKPSVLESALHHAVLNGHLDTMLVLWPHDDSSFHWTPGVQSDLFFSALSRHPKILKALLRLGLTPDRIPDFKRSVKNHSRNFRVAGCIVQVLADLDAELVSHLMGAYASEGLPEPMAVLLRSEQYSTSEIIRKNNPLARVCGAVAKSAGHVECLRLLLPVYPEIEARSSQGKPTSGVDGNDYVEARAALHLLAGSWEDSHHIFSAEMFDILIAAGADVETTDAYGNTPILCLFTTDSIQAWRGYFGLSQFGSGENREVTEALRHLLRAGADVSVPGQHGGGLLHEALSRNLNIEMLELLIEYGADIHALKSTSPANDGNGPRKTPLLAAYWASQETPLTFTGIIYNIVNSLSEVTEFLISRGAGIGDAGDPIHVIDTALQHCDAESFRMLLATDTEQTCFDPCLFTISTALKGVEHKDNVFLRDQDKTLRDPLPYIKALVDAGANLEARRQPDGVTPLLFSLRFPPHISEAFVAAGSDLFAQDHRGRGALFLLMPPADDWSWPGPDLDRMSNLIQSRGLDPGARDEYGNSLAHVAVGVGSKHGADPNVPFHIESLLECLVNYNVSLGAQNYAGQTPLHALFDYRTGMHHNHAGALDHIAKVLGFFSRTGEIIDVNATDNEGLTPLHFAAIGTGSSSPSILHLLQSHGADLRSKARSSRNALHLACRARNSAAVGYLIDQAPDLVHQVDGDGRTPLFDACISGLVESVGALLRAGARLDAVDAQGRTPLDACAEFLQERENWAVSLSRWLQGNFAACDVYRPSMPPGAPPALKENCFGQRETMFRDMFRETRSDLLQNEGMSIRSVVRALLDAGVETTWPSRPGGNDNTVCDRSGHSIDSHVSALLQGHYSNQHPGNSYFDSTGRARPSEEVEALTTTDDILRDPWRHISHLSPDDVRQLVEKDANLVGCLVVDDKKLTASHRYLHGVSFVEYAAANGMTETVMALGDTVQYGTEGAGTRLDRWTSEALLPDADKEITVARYAVNRPSTFPQPEDVKTLGDLIRHTQWLWEPLLQVACRRTAPNMEMVRTLVERCGVDLRRPSLEVYATEDKPVLPYNILLHILAKEQAFWHLEALRYLLERGADVDSRDQRHQTPLLVAVSNPGVFTHRFVELLLEFGADPNYKVYYLTDTCVSLATGKSLAILQAHSAVKERPPESGQTDRPQVSVVSLFGR</sequence>
<organism evidence="7 8">
    <name type="scientific">Colletotrichum higginsianum (strain IMI 349063)</name>
    <name type="common">Crucifer anthracnose fungus</name>
    <dbReference type="NCBI Taxonomy" id="759273"/>
    <lineage>
        <taxon>Eukaryota</taxon>
        <taxon>Fungi</taxon>
        <taxon>Dikarya</taxon>
        <taxon>Ascomycota</taxon>
        <taxon>Pezizomycotina</taxon>
        <taxon>Sordariomycetes</taxon>
        <taxon>Hypocreomycetidae</taxon>
        <taxon>Glomerellales</taxon>
        <taxon>Glomerellaceae</taxon>
        <taxon>Colletotrichum</taxon>
        <taxon>Colletotrichum destructivum species complex</taxon>
    </lineage>
</organism>
<dbReference type="InterPro" id="IPR027417">
    <property type="entry name" value="P-loop_NTPase"/>
</dbReference>
<feature type="region of interest" description="Disordered" evidence="4">
    <location>
        <begin position="1"/>
        <end position="21"/>
    </location>
</feature>
<dbReference type="InterPro" id="IPR002110">
    <property type="entry name" value="Ankyrin_rpt"/>
</dbReference>
<dbReference type="VEuPathDB" id="FungiDB:CH63R_01615"/>
<feature type="domain" description="GPI inositol-deacylase winged helix" evidence="5">
    <location>
        <begin position="333"/>
        <end position="404"/>
    </location>
</feature>
<dbReference type="InterPro" id="IPR050745">
    <property type="entry name" value="Multifunctional_regulatory"/>
</dbReference>
<evidence type="ECO:0000256" key="4">
    <source>
        <dbReference type="SAM" id="MobiDB-lite"/>
    </source>
</evidence>
<feature type="repeat" description="ANK" evidence="3">
    <location>
        <begin position="1207"/>
        <end position="1242"/>
    </location>
</feature>
<dbReference type="OrthoDB" id="21416at2759"/>
<dbReference type="Pfam" id="PF00023">
    <property type="entry name" value="Ank"/>
    <property type="match status" value="1"/>
</dbReference>
<feature type="repeat" description="ANK" evidence="3">
    <location>
        <begin position="1277"/>
        <end position="1309"/>
    </location>
</feature>
<dbReference type="RefSeq" id="XP_018164952.1">
    <property type="nucleotide sequence ID" value="XM_018296590.1"/>
</dbReference>
<accession>A0A1B7YWM2</accession>
<dbReference type="PROSITE" id="PS50297">
    <property type="entry name" value="ANK_REP_REGION"/>
    <property type="match status" value="2"/>
</dbReference>
<dbReference type="Pfam" id="PF24883">
    <property type="entry name" value="NPHP3_N"/>
    <property type="match status" value="1"/>
</dbReference>